<dbReference type="Proteomes" id="UP001596113">
    <property type="component" value="Unassembled WGS sequence"/>
</dbReference>
<evidence type="ECO:0000313" key="3">
    <source>
        <dbReference type="EMBL" id="MFC5406197.1"/>
    </source>
</evidence>
<evidence type="ECO:0000313" key="4">
    <source>
        <dbReference type="Proteomes" id="UP001596113"/>
    </source>
</evidence>
<protein>
    <submittedName>
        <fullName evidence="3">Uncharacterized protein</fullName>
    </submittedName>
</protein>
<keyword evidence="2" id="KW-0732">Signal</keyword>
<proteinExistence type="predicted"/>
<evidence type="ECO:0000256" key="2">
    <source>
        <dbReference type="SAM" id="SignalP"/>
    </source>
</evidence>
<sequence>MVKKKWIWTSSAIGISSIVMLSTGLTALAGTSGYDDYKAALKSTKALSSVSAQASATLRDNGNVIAEALANVKADLKSESKSGNVKVTNNGGEQYVDLYALPDGQAWKSNATDTYFVKKDRPDSDSEDSGEGTDSSWIDRQAETVIDALVGNLKNEVTEEANSDGSKKISIALNSMQIPAVVQALAPIAFHKLSADRGERDHEKQDAKDSEERSDPEDLFAKQLFNSIDLTLTQDIQLKSIDLTADINASGQIERQQASIVFVGKDASGATHELNFSVDAKLSAFNQTTPDTIDLTGKKVQTVQDRHAGKHRD</sequence>
<name>A0ABW0I296_9BACL</name>
<feature type="region of interest" description="Disordered" evidence="1">
    <location>
        <begin position="196"/>
        <end position="216"/>
    </location>
</feature>
<feature type="compositionally biased region" description="Basic and acidic residues" evidence="1">
    <location>
        <begin position="196"/>
        <end position="213"/>
    </location>
</feature>
<reference evidence="4" key="1">
    <citation type="journal article" date="2019" name="Int. J. Syst. Evol. Microbiol.">
        <title>The Global Catalogue of Microorganisms (GCM) 10K type strain sequencing project: providing services to taxonomists for standard genome sequencing and annotation.</title>
        <authorList>
            <consortium name="The Broad Institute Genomics Platform"/>
            <consortium name="The Broad Institute Genome Sequencing Center for Infectious Disease"/>
            <person name="Wu L."/>
            <person name="Ma J."/>
        </authorList>
    </citation>
    <scope>NUCLEOTIDE SEQUENCE [LARGE SCALE GENOMIC DNA]</scope>
    <source>
        <strain evidence="4">CGMCC 1.18575</strain>
    </source>
</reference>
<feature type="signal peptide" evidence="2">
    <location>
        <begin position="1"/>
        <end position="29"/>
    </location>
</feature>
<comment type="caution">
    <text evidence="3">The sequence shown here is derived from an EMBL/GenBank/DDBJ whole genome shotgun (WGS) entry which is preliminary data.</text>
</comment>
<organism evidence="3 4">
    <name type="scientific">Cohnella soli</name>
    <dbReference type="NCBI Taxonomy" id="425005"/>
    <lineage>
        <taxon>Bacteria</taxon>
        <taxon>Bacillati</taxon>
        <taxon>Bacillota</taxon>
        <taxon>Bacilli</taxon>
        <taxon>Bacillales</taxon>
        <taxon>Paenibacillaceae</taxon>
        <taxon>Cohnella</taxon>
    </lineage>
</organism>
<gene>
    <name evidence="3" type="ORF">ACFPOF_25945</name>
</gene>
<feature type="chain" id="PRO_5045220600" evidence="2">
    <location>
        <begin position="30"/>
        <end position="313"/>
    </location>
</feature>
<feature type="region of interest" description="Disordered" evidence="1">
    <location>
        <begin position="117"/>
        <end position="138"/>
    </location>
</feature>
<dbReference type="EMBL" id="JBHSMI010000052">
    <property type="protein sequence ID" value="MFC5406197.1"/>
    <property type="molecule type" value="Genomic_DNA"/>
</dbReference>
<dbReference type="RefSeq" id="WP_378138171.1">
    <property type="nucleotide sequence ID" value="NZ_JBHSMI010000052.1"/>
</dbReference>
<keyword evidence="4" id="KW-1185">Reference proteome</keyword>
<accession>A0ABW0I296</accession>
<evidence type="ECO:0000256" key="1">
    <source>
        <dbReference type="SAM" id="MobiDB-lite"/>
    </source>
</evidence>